<dbReference type="EMBL" id="ADGK01000270">
    <property type="protein sequence ID" value="EFE21710.1"/>
    <property type="molecule type" value="Genomic_DNA"/>
</dbReference>
<sequence length="52" mass="5784">MRCVPFFGYQQKAIPVITRFADAVRSLPLIVVISLLAVKVSRYCSLAVRICA</sequence>
<dbReference type="Proteomes" id="UP000003692">
    <property type="component" value="Unassembled WGS sequence"/>
</dbReference>
<dbReference type="HOGENOM" id="CLU_3079350_0_0_6"/>
<evidence type="ECO:0000313" key="2">
    <source>
        <dbReference type="Proteomes" id="UP000003692"/>
    </source>
</evidence>
<name>D4F976_EDWTA</name>
<gene>
    <name evidence="1" type="ORF">EDWATA_03332</name>
</gene>
<proteinExistence type="predicted"/>
<accession>D4F976</accession>
<protein>
    <submittedName>
        <fullName evidence="1">Uncharacterized protein</fullName>
    </submittedName>
</protein>
<comment type="caution">
    <text evidence="1">The sequence shown here is derived from an EMBL/GenBank/DDBJ whole genome shotgun (WGS) entry which is preliminary data.</text>
</comment>
<evidence type="ECO:0000313" key="1">
    <source>
        <dbReference type="EMBL" id="EFE21710.1"/>
    </source>
</evidence>
<dbReference type="AlphaFoldDB" id="D4F976"/>
<organism evidence="1 2">
    <name type="scientific">Edwardsiella tarda ATCC 23685</name>
    <dbReference type="NCBI Taxonomy" id="500638"/>
    <lineage>
        <taxon>Bacteria</taxon>
        <taxon>Pseudomonadati</taxon>
        <taxon>Pseudomonadota</taxon>
        <taxon>Gammaproteobacteria</taxon>
        <taxon>Enterobacterales</taxon>
        <taxon>Hafniaceae</taxon>
        <taxon>Edwardsiella</taxon>
    </lineage>
</organism>
<reference evidence="1 2" key="1">
    <citation type="submission" date="2010-02" db="EMBL/GenBank/DDBJ databases">
        <authorList>
            <person name="Weinstock G."/>
            <person name="Sodergren E."/>
            <person name="Clifton S."/>
            <person name="Fulton L."/>
            <person name="Fulton B."/>
            <person name="Courtney L."/>
            <person name="Fronick C."/>
            <person name="Harrison M."/>
            <person name="Strong C."/>
            <person name="Farmer C."/>
            <person name="Delahaunty K."/>
            <person name="Markovic C."/>
            <person name="Hall O."/>
            <person name="Minx P."/>
            <person name="Tomlinson C."/>
            <person name="Mitreva M."/>
            <person name="Nelson J."/>
            <person name="Hou S."/>
            <person name="Wollam A."/>
            <person name="Pepin K.H."/>
            <person name="Johnson M."/>
            <person name="Bhonagiri V."/>
            <person name="Zhang X."/>
            <person name="Suruliraj S."/>
            <person name="Warren W."/>
            <person name="Chinwalla A."/>
            <person name="Mardis E.R."/>
            <person name="Wilson R.K."/>
        </authorList>
    </citation>
    <scope>NUCLEOTIDE SEQUENCE [LARGE SCALE GENOMIC DNA]</scope>
    <source>
        <strain evidence="1 2">ATCC 23685</strain>
    </source>
</reference>